<proteinExistence type="predicted"/>
<evidence type="ECO:0000313" key="3">
    <source>
        <dbReference type="Proteomes" id="UP001501470"/>
    </source>
</evidence>
<feature type="domain" description="AB hydrolase-1" evidence="1">
    <location>
        <begin position="18"/>
        <end position="234"/>
    </location>
</feature>
<dbReference type="InterPro" id="IPR029058">
    <property type="entry name" value="AB_hydrolase_fold"/>
</dbReference>
<protein>
    <submittedName>
        <fullName evidence="2">Alpha/beta hydrolase</fullName>
    </submittedName>
</protein>
<evidence type="ECO:0000259" key="1">
    <source>
        <dbReference type="Pfam" id="PF12697"/>
    </source>
</evidence>
<dbReference type="PANTHER" id="PTHR43798">
    <property type="entry name" value="MONOACYLGLYCEROL LIPASE"/>
    <property type="match status" value="1"/>
</dbReference>
<dbReference type="GO" id="GO:0016787">
    <property type="term" value="F:hydrolase activity"/>
    <property type="evidence" value="ECO:0007669"/>
    <property type="project" value="UniProtKB-KW"/>
</dbReference>
<dbReference type="PRINTS" id="PR00111">
    <property type="entry name" value="ABHYDROLASE"/>
</dbReference>
<dbReference type="SUPFAM" id="SSF53474">
    <property type="entry name" value="alpha/beta-Hydrolases"/>
    <property type="match status" value="1"/>
</dbReference>
<reference evidence="2 3" key="1">
    <citation type="journal article" date="2019" name="Int. J. Syst. Evol. Microbiol.">
        <title>The Global Catalogue of Microorganisms (GCM) 10K type strain sequencing project: providing services to taxonomists for standard genome sequencing and annotation.</title>
        <authorList>
            <consortium name="The Broad Institute Genomics Platform"/>
            <consortium name="The Broad Institute Genome Sequencing Center for Infectious Disease"/>
            <person name="Wu L."/>
            <person name="Ma J."/>
        </authorList>
    </citation>
    <scope>NUCLEOTIDE SEQUENCE [LARGE SCALE GENOMIC DNA]</scope>
    <source>
        <strain evidence="2 3">JCM 15933</strain>
    </source>
</reference>
<dbReference type="RefSeq" id="WP_344501998.1">
    <property type="nucleotide sequence ID" value="NZ_BAAAQD010000004.1"/>
</dbReference>
<comment type="caution">
    <text evidence="2">The sequence shown here is derived from an EMBL/GenBank/DDBJ whole genome shotgun (WGS) entry which is preliminary data.</text>
</comment>
<dbReference type="InterPro" id="IPR000073">
    <property type="entry name" value="AB_hydrolase_1"/>
</dbReference>
<dbReference type="PANTHER" id="PTHR43798:SF33">
    <property type="entry name" value="HYDROLASE, PUTATIVE (AFU_ORTHOLOGUE AFUA_2G14860)-RELATED"/>
    <property type="match status" value="1"/>
</dbReference>
<dbReference type="Pfam" id="PF12697">
    <property type="entry name" value="Abhydrolase_6"/>
    <property type="match status" value="1"/>
</dbReference>
<dbReference type="InterPro" id="IPR050266">
    <property type="entry name" value="AB_hydrolase_sf"/>
</dbReference>
<keyword evidence="2" id="KW-0378">Hydrolase</keyword>
<evidence type="ECO:0000313" key="2">
    <source>
        <dbReference type="EMBL" id="GAA1510011.1"/>
    </source>
</evidence>
<keyword evidence="3" id="KW-1185">Reference proteome</keyword>
<dbReference type="Gene3D" id="3.40.50.1820">
    <property type="entry name" value="alpha/beta hydrolase"/>
    <property type="match status" value="1"/>
</dbReference>
<accession>A0ABN2A503</accession>
<sequence length="236" mass="24327">MTDDDVTYLELGAGAEPFLLLHGGAGPRSMLPFAGLLAASRDARVIVPTHPGFAGTPRPAGLTTVAGLAALYAGLLDRLDVGAVTVLGNSIGGWVAAELALLRSPRVGRVVLVNAVGLDVPEHPVTDVSGLTPAGLAALSFHDPARFPPDPDRPKPDLAALAVYTRMSMTDPGLRDRLAAVDLPVHVVWGESDGIAPPDYGRAYAKAIPGARFTLLPGAGHLPQLEAPDRLLAAVA</sequence>
<name>A0ABN2A503_9ACTN</name>
<dbReference type="EMBL" id="BAAAQD010000004">
    <property type="protein sequence ID" value="GAA1510011.1"/>
    <property type="molecule type" value="Genomic_DNA"/>
</dbReference>
<organism evidence="2 3">
    <name type="scientific">Dactylosporangium maewongense</name>
    <dbReference type="NCBI Taxonomy" id="634393"/>
    <lineage>
        <taxon>Bacteria</taxon>
        <taxon>Bacillati</taxon>
        <taxon>Actinomycetota</taxon>
        <taxon>Actinomycetes</taxon>
        <taxon>Micromonosporales</taxon>
        <taxon>Micromonosporaceae</taxon>
        <taxon>Dactylosporangium</taxon>
    </lineage>
</organism>
<dbReference type="Proteomes" id="UP001501470">
    <property type="component" value="Unassembled WGS sequence"/>
</dbReference>
<gene>
    <name evidence="2" type="ORF">GCM10009827_025230</name>
</gene>